<dbReference type="InterPro" id="IPR020023">
    <property type="entry name" value="PseG"/>
</dbReference>
<proteinExistence type="predicted"/>
<protein>
    <submittedName>
        <fullName evidence="4">UDP-2,4-diacetamido-2,4, 6-trideoxy-beta-L-altropyranose hydrolase</fullName>
        <ecNumber evidence="4">3.6.1.57</ecNumber>
    </submittedName>
</protein>
<keyword evidence="4" id="KW-0378">Hydrolase</keyword>
<feature type="domain" description="Glycosyl transferase family 28 C-terminal" evidence="3">
    <location>
        <begin position="183"/>
        <end position="326"/>
    </location>
</feature>
<feature type="active site" description="Proton acceptor" evidence="1">
    <location>
        <position position="17"/>
    </location>
</feature>
<dbReference type="EC" id="3.6.1.57" evidence="4"/>
<reference evidence="5" key="1">
    <citation type="submission" date="2018-09" db="EMBL/GenBank/DDBJ databases">
        <authorList>
            <person name="Zhu H."/>
        </authorList>
    </citation>
    <scope>NUCLEOTIDE SEQUENCE [LARGE SCALE GENOMIC DNA]</scope>
    <source>
        <strain evidence="5">K1R23-30</strain>
    </source>
</reference>
<feature type="binding site" evidence="2">
    <location>
        <position position="263"/>
    </location>
    <ligand>
        <name>substrate</name>
    </ligand>
</feature>
<dbReference type="SUPFAM" id="SSF53756">
    <property type="entry name" value="UDP-Glycosyltransferase/glycogen phosphorylase"/>
    <property type="match status" value="1"/>
</dbReference>
<gene>
    <name evidence="4" type="primary">pseG</name>
    <name evidence="4" type="ORF">D3871_08945</name>
</gene>
<dbReference type="GO" id="GO:0016758">
    <property type="term" value="F:hexosyltransferase activity"/>
    <property type="evidence" value="ECO:0007669"/>
    <property type="project" value="InterPro"/>
</dbReference>
<dbReference type="GO" id="GO:0016787">
    <property type="term" value="F:hydrolase activity"/>
    <property type="evidence" value="ECO:0007669"/>
    <property type="project" value="UniProtKB-KW"/>
</dbReference>
<feature type="binding site" evidence="2">
    <location>
        <position position="160"/>
    </location>
    <ligand>
        <name>substrate</name>
    </ligand>
</feature>
<evidence type="ECO:0000256" key="1">
    <source>
        <dbReference type="PIRSR" id="PIRSR620023-1"/>
    </source>
</evidence>
<name>A0A3A3FSX9_9BURK</name>
<organism evidence="4 5">
    <name type="scientific">Noviherbaspirillum saxi</name>
    <dbReference type="NCBI Taxonomy" id="2320863"/>
    <lineage>
        <taxon>Bacteria</taxon>
        <taxon>Pseudomonadati</taxon>
        <taxon>Pseudomonadota</taxon>
        <taxon>Betaproteobacteria</taxon>
        <taxon>Burkholderiales</taxon>
        <taxon>Oxalobacteraceae</taxon>
        <taxon>Noviherbaspirillum</taxon>
    </lineage>
</organism>
<accession>A0A3A3FSX9</accession>
<dbReference type="PANTHER" id="PTHR21015:SF22">
    <property type="entry name" value="GLYCOSYLTRANSFERASE"/>
    <property type="match status" value="1"/>
</dbReference>
<dbReference type="AlphaFoldDB" id="A0A3A3FSX9"/>
<dbReference type="Gene3D" id="3.40.50.2000">
    <property type="entry name" value="Glycogen Phosphorylase B"/>
    <property type="match status" value="1"/>
</dbReference>
<sequence>MNIGIRTDSSTAIGTGHVMRCLTLADALRAAGARVVFACRDLPGNLNAYISSKGYAVHTLAGIENLVWEEDAAHMKALLASEPTAPDWLIVDHYALDARWESAIRPSVGRIMVIDDLANRRHDCDLLLDQNFYPDAELRYRALVPPHGTQLLGPRHALLRPEFNDAARYRKKRDGAISQIFIFFGGSDPTNETEKALCAIRKLDRADLHLDVVVGNANPNRDRIEALCAQIPNAAFHCQIANIATLMTRADLAIGAGGASTWERCYLGLPALTIIVADNQAETTRALADIGAVWNLGTADTVTADAIACALDEILSDSDAVCGKSRAALRVMGVADDRPVDASAADAIAARLFAMLNDLRLIEVNT</sequence>
<dbReference type="NCBIfam" id="TIGR03590">
    <property type="entry name" value="PseG"/>
    <property type="match status" value="1"/>
</dbReference>
<dbReference type="InterPro" id="IPR007235">
    <property type="entry name" value="Glyco_trans_28_C"/>
</dbReference>
<comment type="caution">
    <text evidence="4">The sequence shown here is derived from an EMBL/GenBank/DDBJ whole genome shotgun (WGS) entry which is preliminary data.</text>
</comment>
<dbReference type="Proteomes" id="UP000265955">
    <property type="component" value="Unassembled WGS sequence"/>
</dbReference>
<evidence type="ECO:0000313" key="4">
    <source>
        <dbReference type="EMBL" id="RJF98620.1"/>
    </source>
</evidence>
<evidence type="ECO:0000313" key="5">
    <source>
        <dbReference type="Proteomes" id="UP000265955"/>
    </source>
</evidence>
<dbReference type="PANTHER" id="PTHR21015">
    <property type="entry name" value="UDP-N-ACETYLGLUCOSAMINE--N-ACETYLMURAMYL-(PENTAPEPTIDE) PYROPHOSPHORYL-UNDECAPRENOL N-ACETYLGLUCOSAMINE TRANSFERASE 1"/>
    <property type="match status" value="1"/>
</dbReference>
<dbReference type="Gene3D" id="3.40.50.11190">
    <property type="match status" value="1"/>
</dbReference>
<keyword evidence="5" id="KW-1185">Reference proteome</keyword>
<dbReference type="Pfam" id="PF04101">
    <property type="entry name" value="Glyco_tran_28_C"/>
    <property type="match status" value="1"/>
</dbReference>
<dbReference type="OrthoDB" id="9788924at2"/>
<evidence type="ECO:0000256" key="2">
    <source>
        <dbReference type="PIRSR" id="PIRSR620023-2"/>
    </source>
</evidence>
<dbReference type="RefSeq" id="WP_119768569.1">
    <property type="nucleotide sequence ID" value="NZ_QYUO01000001.1"/>
</dbReference>
<dbReference type="EMBL" id="QYUO01000001">
    <property type="protein sequence ID" value="RJF98620.1"/>
    <property type="molecule type" value="Genomic_DNA"/>
</dbReference>
<evidence type="ECO:0000259" key="3">
    <source>
        <dbReference type="Pfam" id="PF04101"/>
    </source>
</evidence>